<evidence type="ECO:0000256" key="3">
    <source>
        <dbReference type="ARBA" id="ARBA00022475"/>
    </source>
</evidence>
<keyword evidence="4 7" id="KW-0812">Transmembrane</keyword>
<dbReference type="PANTHER" id="PTHR30487">
    <property type="entry name" value="TYPE 4 PREPILIN-LIKE PROTEINS LEADER PEPTIDE-PROCESSING ENZYME"/>
    <property type="match status" value="1"/>
</dbReference>
<organism evidence="10 11">
    <name type="scientific">Alicyclobacillus fastidiosus</name>
    <dbReference type="NCBI Taxonomy" id="392011"/>
    <lineage>
        <taxon>Bacteria</taxon>
        <taxon>Bacillati</taxon>
        <taxon>Bacillota</taxon>
        <taxon>Bacilli</taxon>
        <taxon>Bacillales</taxon>
        <taxon>Alicyclobacillaceae</taxon>
        <taxon>Alicyclobacillus</taxon>
    </lineage>
</organism>
<gene>
    <name evidence="10" type="ORF">NZD89_13205</name>
</gene>
<dbReference type="InterPro" id="IPR050882">
    <property type="entry name" value="Prepilin_peptidase/N-MTase"/>
</dbReference>
<dbReference type="PANTHER" id="PTHR30487:SF0">
    <property type="entry name" value="PREPILIN LEADER PEPTIDASE_N-METHYLTRANSFERASE-RELATED"/>
    <property type="match status" value="1"/>
</dbReference>
<keyword evidence="6 7" id="KW-0472">Membrane</keyword>
<evidence type="ECO:0000256" key="5">
    <source>
        <dbReference type="ARBA" id="ARBA00022989"/>
    </source>
</evidence>
<evidence type="ECO:0000313" key="10">
    <source>
        <dbReference type="EMBL" id="WAH44250.1"/>
    </source>
</evidence>
<dbReference type="Pfam" id="PF01478">
    <property type="entry name" value="Peptidase_A24"/>
    <property type="match status" value="1"/>
</dbReference>
<name>A0ABY6ZMS8_9BACL</name>
<dbReference type="Gene3D" id="1.20.120.1220">
    <property type="match status" value="1"/>
</dbReference>
<proteinExistence type="inferred from homology"/>
<feature type="transmembrane region" description="Helical" evidence="7">
    <location>
        <begin position="123"/>
        <end position="141"/>
    </location>
</feature>
<dbReference type="Pfam" id="PF06750">
    <property type="entry name" value="A24_N_bact"/>
    <property type="match status" value="1"/>
</dbReference>
<evidence type="ECO:0000256" key="6">
    <source>
        <dbReference type="ARBA" id="ARBA00023136"/>
    </source>
</evidence>
<keyword evidence="3" id="KW-1003">Cell membrane</keyword>
<evidence type="ECO:0000259" key="9">
    <source>
        <dbReference type="Pfam" id="PF06750"/>
    </source>
</evidence>
<evidence type="ECO:0000256" key="4">
    <source>
        <dbReference type="ARBA" id="ARBA00022692"/>
    </source>
</evidence>
<feature type="transmembrane region" description="Helical" evidence="7">
    <location>
        <begin position="99"/>
        <end position="117"/>
    </location>
</feature>
<evidence type="ECO:0000256" key="1">
    <source>
        <dbReference type="ARBA" id="ARBA00004651"/>
    </source>
</evidence>
<feature type="domain" description="Prepilin peptidase A24 N-terminal" evidence="9">
    <location>
        <begin position="14"/>
        <end position="95"/>
    </location>
</feature>
<dbReference type="EMBL" id="CP104067">
    <property type="protein sequence ID" value="WAH44250.1"/>
    <property type="molecule type" value="Genomic_DNA"/>
</dbReference>
<keyword evidence="11" id="KW-1185">Reference proteome</keyword>
<dbReference type="InterPro" id="IPR010627">
    <property type="entry name" value="Prepilin_pept_A24_N"/>
</dbReference>
<evidence type="ECO:0000313" key="11">
    <source>
        <dbReference type="Proteomes" id="UP001164761"/>
    </source>
</evidence>
<comment type="similarity">
    <text evidence="2">Belongs to the peptidase A24 family.</text>
</comment>
<evidence type="ECO:0000256" key="2">
    <source>
        <dbReference type="ARBA" id="ARBA00005801"/>
    </source>
</evidence>
<sequence>MALQGLMSLYLFFVGAVFGSFATLVGDRIPSGQSIVRPGSSCNHCGLPLRAWHLIPVVSWVVLRGRCTSCRAPIPMRYPAQEALLGGAVVLSVWHRQSVLLTLTWCGLWFVLTVAISSDFTKLIVPNWLTYPSAVVLYISSALSCGSFLHPVFGMLGGFAMIFVVHLISGGKMGLGDAKLYLSIGAVLGVALTVESFILACLFGAVMGGILRLTGHIGRKQYVPFVPFIALGVAGAQFVFGAFPQWYLHHILGVL</sequence>
<protein>
    <submittedName>
        <fullName evidence="10">Prepilin peptidase</fullName>
    </submittedName>
</protein>
<feature type="transmembrane region" description="Helical" evidence="7">
    <location>
        <begin position="148"/>
        <end position="168"/>
    </location>
</feature>
<feature type="transmembrane region" description="Helical" evidence="7">
    <location>
        <begin position="225"/>
        <end position="247"/>
    </location>
</feature>
<evidence type="ECO:0000256" key="7">
    <source>
        <dbReference type="SAM" id="Phobius"/>
    </source>
</evidence>
<dbReference type="RefSeq" id="WP_268008146.1">
    <property type="nucleotide sequence ID" value="NZ_BSUT01000001.1"/>
</dbReference>
<feature type="domain" description="Prepilin type IV endopeptidase peptidase" evidence="8">
    <location>
        <begin position="109"/>
        <end position="208"/>
    </location>
</feature>
<comment type="subcellular location">
    <subcellularLocation>
        <location evidence="1">Cell membrane</location>
        <topology evidence="1">Multi-pass membrane protein</topology>
    </subcellularLocation>
</comment>
<dbReference type="InterPro" id="IPR000045">
    <property type="entry name" value="Prepilin_IV_endopep_pep"/>
</dbReference>
<feature type="transmembrane region" description="Helical" evidence="7">
    <location>
        <begin position="6"/>
        <end position="25"/>
    </location>
</feature>
<keyword evidence="5 7" id="KW-1133">Transmembrane helix</keyword>
<feature type="transmembrane region" description="Helical" evidence="7">
    <location>
        <begin position="180"/>
        <end position="213"/>
    </location>
</feature>
<evidence type="ECO:0000259" key="8">
    <source>
        <dbReference type="Pfam" id="PF01478"/>
    </source>
</evidence>
<dbReference type="Proteomes" id="UP001164761">
    <property type="component" value="Chromosome"/>
</dbReference>
<reference evidence="10" key="1">
    <citation type="submission" date="2022-08" db="EMBL/GenBank/DDBJ databases">
        <title>Alicyclobacillus fastidiosus DSM 17978, complete genome.</title>
        <authorList>
            <person name="Wang Q."/>
            <person name="Cai R."/>
            <person name="Wang Z."/>
        </authorList>
    </citation>
    <scope>NUCLEOTIDE SEQUENCE</scope>
    <source>
        <strain evidence="10">DSM 17978</strain>
    </source>
</reference>
<accession>A0ABY6ZMS8</accession>